<dbReference type="InterPro" id="IPR050141">
    <property type="entry name" value="GCL_type2/YbdK_subfam"/>
</dbReference>
<dbReference type="PANTHER" id="PTHR36510">
    <property type="entry name" value="GLUTAMATE--CYSTEINE LIGASE 2-RELATED"/>
    <property type="match status" value="1"/>
</dbReference>
<evidence type="ECO:0000313" key="7">
    <source>
        <dbReference type="EMBL" id="MFC7179958.1"/>
    </source>
</evidence>
<dbReference type="Proteomes" id="UP001596435">
    <property type="component" value="Unassembled WGS sequence"/>
</dbReference>
<dbReference type="EMBL" id="JBHTAJ010000015">
    <property type="protein sequence ID" value="MFC7179958.1"/>
    <property type="molecule type" value="Genomic_DNA"/>
</dbReference>
<keyword evidence="1 5" id="KW-0436">Ligase</keyword>
<proteinExistence type="inferred from homology"/>
<sequence length="384" mass="41271">MDAGTDTADGGRIDPGAGDRPTVGVEEEYLLLDPESGLPLPRVEEVCRIAGLHPAVHHEELQNELLQAQVEVATPVCRDLDEVGGHLLRLRHALATAAETAGCRLAACGTAPYAPPVPPEIVDAPRYHSIRKVVSRLADEAMINGMHVHVAVPDPQTGVAVLNRLRPWMPVLIALSANSPLWQGSDTGYASWRTVVFGRWPISGIPPHFADAQDYERRIDHLLAAELIRDRGQVYWQARLSAKFPTVELRAMDVQLRADEAVMLAGLVRALVVTAMQDEAAGRPPAPRTPESLEGAGWHAARYGLDGTLHDPVTGMSRPAAELVRGMLEQLGPVLAALGDTRAVAPLVHRLLAEGNGAERQRRHLAEHGRAGLIAMIAAQSGAS</sequence>
<dbReference type="GO" id="GO:0004357">
    <property type="term" value="F:glutamate-cysteine ligase activity"/>
    <property type="evidence" value="ECO:0007669"/>
    <property type="project" value="UniProtKB-EC"/>
</dbReference>
<dbReference type="HAMAP" id="MF_01609">
    <property type="entry name" value="Glu_cys_ligase_2"/>
    <property type="match status" value="1"/>
</dbReference>
<evidence type="ECO:0000256" key="6">
    <source>
        <dbReference type="SAM" id="MobiDB-lite"/>
    </source>
</evidence>
<dbReference type="NCBIfam" id="TIGR02050">
    <property type="entry name" value="gshA_cyan_rel"/>
    <property type="match status" value="1"/>
</dbReference>
<evidence type="ECO:0000256" key="1">
    <source>
        <dbReference type="ARBA" id="ARBA00022598"/>
    </source>
</evidence>
<dbReference type="InterPro" id="IPR014746">
    <property type="entry name" value="Gln_synth/guanido_kin_cat_dom"/>
</dbReference>
<gene>
    <name evidence="7" type="ORF">ACFQMG_10355</name>
</gene>
<comment type="caution">
    <text evidence="7">The sequence shown here is derived from an EMBL/GenBank/DDBJ whole genome shotgun (WGS) entry which is preliminary data.</text>
</comment>
<dbReference type="Pfam" id="PF04107">
    <property type="entry name" value="GCS2"/>
    <property type="match status" value="1"/>
</dbReference>
<dbReference type="Gene3D" id="3.30.590.20">
    <property type="match status" value="1"/>
</dbReference>
<evidence type="ECO:0000256" key="2">
    <source>
        <dbReference type="ARBA" id="ARBA00022741"/>
    </source>
</evidence>
<dbReference type="SUPFAM" id="SSF55931">
    <property type="entry name" value="Glutamine synthetase/guanido kinase"/>
    <property type="match status" value="1"/>
</dbReference>
<accession>A0ABW2FRY8</accession>
<keyword evidence="2 5" id="KW-0547">Nucleotide-binding</keyword>
<dbReference type="EC" id="6.3.2.2" evidence="5"/>
<comment type="function">
    <text evidence="5">ATP-dependent carboxylate-amine ligase which exhibits weak glutamate--cysteine ligase activity.</text>
</comment>
<dbReference type="RefSeq" id="WP_380230938.1">
    <property type="nucleotide sequence ID" value="NZ_JBHSVH010000002.1"/>
</dbReference>
<dbReference type="InterPro" id="IPR006336">
    <property type="entry name" value="GCS2"/>
</dbReference>
<comment type="catalytic activity">
    <reaction evidence="4 5">
        <text>L-cysteine + L-glutamate + ATP = gamma-L-glutamyl-L-cysteine + ADP + phosphate + H(+)</text>
        <dbReference type="Rhea" id="RHEA:13285"/>
        <dbReference type="ChEBI" id="CHEBI:15378"/>
        <dbReference type="ChEBI" id="CHEBI:29985"/>
        <dbReference type="ChEBI" id="CHEBI:30616"/>
        <dbReference type="ChEBI" id="CHEBI:35235"/>
        <dbReference type="ChEBI" id="CHEBI:43474"/>
        <dbReference type="ChEBI" id="CHEBI:58173"/>
        <dbReference type="ChEBI" id="CHEBI:456216"/>
        <dbReference type="EC" id="6.3.2.2"/>
    </reaction>
</comment>
<keyword evidence="8" id="KW-1185">Reference proteome</keyword>
<comment type="similarity">
    <text evidence="5">Belongs to the glutamate--cysteine ligase type 2 family. YbdK subfamily.</text>
</comment>
<dbReference type="InterPro" id="IPR011793">
    <property type="entry name" value="YbdK"/>
</dbReference>
<protein>
    <recommendedName>
        <fullName evidence="5">Putative glutamate--cysteine ligase 2</fullName>
        <ecNumber evidence="5">6.3.2.2</ecNumber>
    </recommendedName>
    <alternativeName>
        <fullName evidence="5">Gamma-glutamylcysteine synthetase 2</fullName>
        <shortName evidence="5">GCS 2</shortName>
        <shortName evidence="5">Gamma-GCS 2</shortName>
    </alternativeName>
</protein>
<dbReference type="PANTHER" id="PTHR36510:SF1">
    <property type="entry name" value="GLUTAMATE--CYSTEINE LIGASE 2-RELATED"/>
    <property type="match status" value="1"/>
</dbReference>
<organism evidence="7 8">
    <name type="scientific">Kitasatospora paranensis</name>
    <dbReference type="NCBI Taxonomy" id="258053"/>
    <lineage>
        <taxon>Bacteria</taxon>
        <taxon>Bacillati</taxon>
        <taxon>Actinomycetota</taxon>
        <taxon>Actinomycetes</taxon>
        <taxon>Kitasatosporales</taxon>
        <taxon>Streptomycetaceae</taxon>
        <taxon>Kitasatospora</taxon>
    </lineage>
</organism>
<evidence type="ECO:0000256" key="5">
    <source>
        <dbReference type="HAMAP-Rule" id="MF_01609"/>
    </source>
</evidence>
<evidence type="ECO:0000256" key="4">
    <source>
        <dbReference type="ARBA" id="ARBA00048819"/>
    </source>
</evidence>
<feature type="region of interest" description="Disordered" evidence="6">
    <location>
        <begin position="1"/>
        <end position="21"/>
    </location>
</feature>
<evidence type="ECO:0000313" key="8">
    <source>
        <dbReference type="Proteomes" id="UP001596435"/>
    </source>
</evidence>
<reference evidence="8" key="1">
    <citation type="journal article" date="2019" name="Int. J. Syst. Evol. Microbiol.">
        <title>The Global Catalogue of Microorganisms (GCM) 10K type strain sequencing project: providing services to taxonomists for standard genome sequencing and annotation.</title>
        <authorList>
            <consortium name="The Broad Institute Genomics Platform"/>
            <consortium name="The Broad Institute Genome Sequencing Center for Infectious Disease"/>
            <person name="Wu L."/>
            <person name="Ma J."/>
        </authorList>
    </citation>
    <scope>NUCLEOTIDE SEQUENCE [LARGE SCALE GENOMIC DNA]</scope>
    <source>
        <strain evidence="8">CGMCC 1.12859</strain>
    </source>
</reference>
<dbReference type="NCBIfam" id="NF010041">
    <property type="entry name" value="PRK13517.1-1"/>
    <property type="match status" value="1"/>
</dbReference>
<keyword evidence="3 5" id="KW-0067">ATP-binding</keyword>
<evidence type="ECO:0000256" key="3">
    <source>
        <dbReference type="ARBA" id="ARBA00022840"/>
    </source>
</evidence>
<name>A0ABW2FRY8_9ACTN</name>